<accession>A0A1J5Q068</accession>
<proteinExistence type="predicted"/>
<sequence>MDGLALVQTIQTRDGAGRLAKARTDCREAVARADAVNGVTAHDGMIQCLRLRLRLRLHLRR</sequence>
<evidence type="ECO:0000313" key="1">
    <source>
        <dbReference type="EMBL" id="OIQ77070.1"/>
    </source>
</evidence>
<name>A0A1J5Q068_9ZZZZ</name>
<dbReference type="AlphaFoldDB" id="A0A1J5Q068"/>
<gene>
    <name evidence="1" type="ORF">GALL_412350</name>
</gene>
<dbReference type="EMBL" id="MLJW01001702">
    <property type="protein sequence ID" value="OIQ77070.1"/>
    <property type="molecule type" value="Genomic_DNA"/>
</dbReference>
<protein>
    <submittedName>
        <fullName evidence="1">Uncharacterized protein</fullName>
    </submittedName>
</protein>
<organism evidence="1">
    <name type="scientific">mine drainage metagenome</name>
    <dbReference type="NCBI Taxonomy" id="410659"/>
    <lineage>
        <taxon>unclassified sequences</taxon>
        <taxon>metagenomes</taxon>
        <taxon>ecological metagenomes</taxon>
    </lineage>
</organism>
<reference evidence="1" key="1">
    <citation type="submission" date="2016-10" db="EMBL/GenBank/DDBJ databases">
        <title>Sequence of Gallionella enrichment culture.</title>
        <authorList>
            <person name="Poehlein A."/>
            <person name="Muehling M."/>
            <person name="Daniel R."/>
        </authorList>
    </citation>
    <scope>NUCLEOTIDE SEQUENCE</scope>
</reference>
<comment type="caution">
    <text evidence="1">The sequence shown here is derived from an EMBL/GenBank/DDBJ whole genome shotgun (WGS) entry which is preliminary data.</text>
</comment>